<dbReference type="InterPro" id="IPR006175">
    <property type="entry name" value="YjgF/YER057c/UK114"/>
</dbReference>
<sequence>MTIRRINIPELGLPVGPYTHAVAHGDTLYTSGFTAFGSPAQSGSAGEQADAIFSQLKIIAASQNISLKNLVKVTVFVSDFTQIPELREALTRHYQEDVPASSMVIVDGLFSPDLLVEIEAILSLNAH</sequence>
<dbReference type="PANTHER" id="PTHR43857:SF1">
    <property type="entry name" value="YJGH FAMILY PROTEIN"/>
    <property type="match status" value="1"/>
</dbReference>
<dbReference type="Pfam" id="PF01042">
    <property type="entry name" value="Ribonuc_L-PSP"/>
    <property type="match status" value="1"/>
</dbReference>
<accession>A0ABQ3EME2</accession>
<evidence type="ECO:0000313" key="1">
    <source>
        <dbReference type="EMBL" id="GHB46932.1"/>
    </source>
</evidence>
<comment type="caution">
    <text evidence="1">The sequence shown here is derived from an EMBL/GenBank/DDBJ whole genome shotgun (WGS) entry which is preliminary data.</text>
</comment>
<dbReference type="Proteomes" id="UP000637980">
    <property type="component" value="Unassembled WGS sequence"/>
</dbReference>
<name>A0ABQ3EME2_9HYPH</name>
<proteinExistence type="predicted"/>
<keyword evidence="2" id="KW-1185">Reference proteome</keyword>
<dbReference type="Gene3D" id="3.30.1330.40">
    <property type="entry name" value="RutC-like"/>
    <property type="match status" value="1"/>
</dbReference>
<reference evidence="2" key="1">
    <citation type="journal article" date="2019" name="Int. J. Syst. Evol. Microbiol.">
        <title>The Global Catalogue of Microorganisms (GCM) 10K type strain sequencing project: providing services to taxonomists for standard genome sequencing and annotation.</title>
        <authorList>
            <consortium name="The Broad Institute Genomics Platform"/>
            <consortium name="The Broad Institute Genome Sequencing Center for Infectious Disease"/>
            <person name="Wu L."/>
            <person name="Ma J."/>
        </authorList>
    </citation>
    <scope>NUCLEOTIDE SEQUENCE [LARGE SCALE GENOMIC DNA]</scope>
    <source>
        <strain evidence="2">KCTC 12861</strain>
    </source>
</reference>
<organism evidence="1 2">
    <name type="scientific">Pseudovibrio japonicus</name>
    <dbReference type="NCBI Taxonomy" id="366534"/>
    <lineage>
        <taxon>Bacteria</taxon>
        <taxon>Pseudomonadati</taxon>
        <taxon>Pseudomonadota</taxon>
        <taxon>Alphaproteobacteria</taxon>
        <taxon>Hyphomicrobiales</taxon>
        <taxon>Stappiaceae</taxon>
        <taxon>Pseudovibrio</taxon>
    </lineage>
</organism>
<dbReference type="EMBL" id="BMXE01000009">
    <property type="protein sequence ID" value="GHB46932.1"/>
    <property type="molecule type" value="Genomic_DNA"/>
</dbReference>
<dbReference type="RefSeq" id="WP_189438615.1">
    <property type="nucleotide sequence ID" value="NZ_BMXE01000009.1"/>
</dbReference>
<dbReference type="SUPFAM" id="SSF55298">
    <property type="entry name" value="YjgF-like"/>
    <property type="match status" value="1"/>
</dbReference>
<dbReference type="CDD" id="cd00448">
    <property type="entry name" value="YjgF_YER057c_UK114_family"/>
    <property type="match status" value="1"/>
</dbReference>
<gene>
    <name evidence="1" type="ORF">GCM10007094_40390</name>
</gene>
<evidence type="ECO:0000313" key="2">
    <source>
        <dbReference type="Proteomes" id="UP000637980"/>
    </source>
</evidence>
<dbReference type="InterPro" id="IPR035959">
    <property type="entry name" value="RutC-like_sf"/>
</dbReference>
<protein>
    <submittedName>
        <fullName evidence="1">RutC family protein</fullName>
    </submittedName>
</protein>
<dbReference type="PANTHER" id="PTHR43857">
    <property type="entry name" value="BLR7761 PROTEIN"/>
    <property type="match status" value="1"/>
</dbReference>